<accession>A0A9X0PFQ2</accession>
<keyword evidence="1" id="KW-0472">Membrane</keyword>
<organism evidence="2 3">
    <name type="scientific">Staphylococcus coagulans</name>
    <dbReference type="NCBI Taxonomy" id="74706"/>
    <lineage>
        <taxon>Bacteria</taxon>
        <taxon>Bacillati</taxon>
        <taxon>Bacillota</taxon>
        <taxon>Bacilli</taxon>
        <taxon>Bacillales</taxon>
        <taxon>Staphylococcaceae</taxon>
        <taxon>Staphylococcus</taxon>
    </lineage>
</organism>
<reference evidence="2 3" key="1">
    <citation type="journal article" date="2020" name="Access Microbiol">
        <title>Isolation and genome sequencing of Staphylococcus schleiferi subspecies coagulans from Antarctic seals.</title>
        <authorList>
            <person name="Foster G."/>
            <person name="Robb A."/>
            <person name="Paterson G.K."/>
        </authorList>
    </citation>
    <scope>NUCLEOTIDE SEQUENCE [LARGE SCALE GENOMIC DNA]</scope>
    <source>
        <strain evidence="2 3">M615/02/4</strain>
    </source>
</reference>
<proteinExistence type="predicted"/>
<feature type="transmembrane region" description="Helical" evidence="1">
    <location>
        <begin position="7"/>
        <end position="26"/>
    </location>
</feature>
<sequence length="156" mass="18376">MKTIKNSFCIGVTIGVLISIFISMIFSNHEYHPTNPISTIGEWYYQTFTEAQIMLIMMILWGIIGILFQWGVKIFEYDDTSLRKRTLCHFSFMFLLFLPLACLAGWFPLKITAFVFFAIIYSFIYFIIWGINYLIIKKEIQQINQSLQQKTHTSKK</sequence>
<dbReference type="EMBL" id="JABTCN010000011">
    <property type="protein sequence ID" value="MBA8776329.1"/>
    <property type="molecule type" value="Genomic_DNA"/>
</dbReference>
<protein>
    <submittedName>
        <fullName evidence="2">DUF3021 domain-containing protein</fullName>
    </submittedName>
</protein>
<dbReference type="InterPro" id="IPR021560">
    <property type="entry name" value="DUF3021"/>
</dbReference>
<evidence type="ECO:0000256" key="1">
    <source>
        <dbReference type="SAM" id="Phobius"/>
    </source>
</evidence>
<evidence type="ECO:0000313" key="3">
    <source>
        <dbReference type="Proteomes" id="UP000524893"/>
    </source>
</evidence>
<comment type="caution">
    <text evidence="2">The sequence shown here is derived from an EMBL/GenBank/DDBJ whole genome shotgun (WGS) entry which is preliminary data.</text>
</comment>
<feature type="transmembrane region" description="Helical" evidence="1">
    <location>
        <begin position="113"/>
        <end position="136"/>
    </location>
</feature>
<gene>
    <name evidence="2" type="ORF">HR081_05285</name>
</gene>
<feature type="transmembrane region" description="Helical" evidence="1">
    <location>
        <begin position="53"/>
        <end position="75"/>
    </location>
</feature>
<dbReference type="AlphaFoldDB" id="A0A9X0PFQ2"/>
<name>A0A9X0PFQ2_9STAP</name>
<dbReference type="RefSeq" id="WP_182280671.1">
    <property type="nucleotide sequence ID" value="NZ_JABTCN010000011.1"/>
</dbReference>
<keyword evidence="1" id="KW-1133">Transmembrane helix</keyword>
<keyword evidence="1" id="KW-0812">Transmembrane</keyword>
<dbReference type="Pfam" id="PF11457">
    <property type="entry name" value="DUF3021"/>
    <property type="match status" value="1"/>
</dbReference>
<feature type="transmembrane region" description="Helical" evidence="1">
    <location>
        <begin position="87"/>
        <end position="107"/>
    </location>
</feature>
<evidence type="ECO:0000313" key="2">
    <source>
        <dbReference type="EMBL" id="MBA8776329.1"/>
    </source>
</evidence>
<dbReference type="Proteomes" id="UP000524893">
    <property type="component" value="Unassembled WGS sequence"/>
</dbReference>